<evidence type="ECO:0000256" key="1">
    <source>
        <dbReference type="ARBA" id="ARBA00011073"/>
    </source>
</evidence>
<evidence type="ECO:0000256" key="6">
    <source>
        <dbReference type="PROSITE-ProRule" id="PRU01240"/>
    </source>
</evidence>
<evidence type="ECO:0000256" key="4">
    <source>
        <dbReference type="ARBA" id="ARBA00022801"/>
    </source>
</evidence>
<dbReference type="Proteomes" id="UP000799439">
    <property type="component" value="Unassembled WGS sequence"/>
</dbReference>
<accession>A0A9P4MSM1</accession>
<dbReference type="Gene3D" id="3.40.50.200">
    <property type="entry name" value="Peptidase S8/S53 domain"/>
    <property type="match status" value="1"/>
</dbReference>
<dbReference type="GO" id="GO:0006508">
    <property type="term" value="P:proteolysis"/>
    <property type="evidence" value="ECO:0007669"/>
    <property type="project" value="UniProtKB-KW"/>
</dbReference>
<dbReference type="InterPro" id="IPR023828">
    <property type="entry name" value="Peptidase_S8_Ser-AS"/>
</dbReference>
<feature type="active site" description="Charge relay system" evidence="6">
    <location>
        <position position="323"/>
    </location>
</feature>
<dbReference type="Pfam" id="PF00082">
    <property type="entry name" value="Peptidase_S8"/>
    <property type="match status" value="1"/>
</dbReference>
<dbReference type="InterPro" id="IPR037045">
    <property type="entry name" value="S8pro/Inhibitor_I9_sf"/>
</dbReference>
<dbReference type="PANTHER" id="PTHR43806">
    <property type="entry name" value="PEPTIDASE S8"/>
    <property type="match status" value="1"/>
</dbReference>
<evidence type="ECO:0000259" key="8">
    <source>
        <dbReference type="Pfam" id="PF00082"/>
    </source>
</evidence>
<proteinExistence type="inferred from homology"/>
<comment type="similarity">
    <text evidence="1 6">Belongs to the peptidase S8 family.</text>
</comment>
<dbReference type="Pfam" id="PF05922">
    <property type="entry name" value="Inhibitor_I9"/>
    <property type="match status" value="1"/>
</dbReference>
<dbReference type="SUPFAM" id="SSF54897">
    <property type="entry name" value="Protease propeptides/inhibitors"/>
    <property type="match status" value="1"/>
</dbReference>
<feature type="active site" description="Charge relay system" evidence="6">
    <location>
        <position position="183"/>
    </location>
</feature>
<evidence type="ECO:0000313" key="10">
    <source>
        <dbReference type="EMBL" id="KAF2157676.1"/>
    </source>
</evidence>
<dbReference type="EMBL" id="ML996081">
    <property type="protein sequence ID" value="KAF2157676.1"/>
    <property type="molecule type" value="Genomic_DNA"/>
</dbReference>
<evidence type="ECO:0000256" key="5">
    <source>
        <dbReference type="ARBA" id="ARBA00022825"/>
    </source>
</evidence>
<dbReference type="PRINTS" id="PR00723">
    <property type="entry name" value="SUBTILISIN"/>
</dbReference>
<evidence type="ECO:0000259" key="9">
    <source>
        <dbReference type="Pfam" id="PF05922"/>
    </source>
</evidence>
<organism evidence="10 11">
    <name type="scientific">Myriangium duriaei CBS 260.36</name>
    <dbReference type="NCBI Taxonomy" id="1168546"/>
    <lineage>
        <taxon>Eukaryota</taxon>
        <taxon>Fungi</taxon>
        <taxon>Dikarya</taxon>
        <taxon>Ascomycota</taxon>
        <taxon>Pezizomycotina</taxon>
        <taxon>Dothideomycetes</taxon>
        <taxon>Dothideomycetidae</taxon>
        <taxon>Myriangiales</taxon>
        <taxon>Myriangiaceae</taxon>
        <taxon>Myriangium</taxon>
    </lineage>
</organism>
<keyword evidence="5 6" id="KW-0720">Serine protease</keyword>
<protein>
    <submittedName>
        <fullName evidence="10">Subtilisin-like protein</fullName>
    </submittedName>
</protein>
<dbReference type="InterPro" id="IPR036852">
    <property type="entry name" value="Peptidase_S8/S53_dom_sf"/>
</dbReference>
<feature type="domain" description="Peptidase S8/S53" evidence="8">
    <location>
        <begin position="148"/>
        <end position="362"/>
    </location>
</feature>
<keyword evidence="2 6" id="KW-0645">Protease</keyword>
<evidence type="ECO:0000256" key="7">
    <source>
        <dbReference type="SAM" id="SignalP"/>
    </source>
</evidence>
<feature type="chain" id="PRO_5040336062" evidence="7">
    <location>
        <begin position="16"/>
        <end position="379"/>
    </location>
</feature>
<evidence type="ECO:0000256" key="3">
    <source>
        <dbReference type="ARBA" id="ARBA00022729"/>
    </source>
</evidence>
<dbReference type="OrthoDB" id="206201at2759"/>
<dbReference type="PANTHER" id="PTHR43806:SF58">
    <property type="entry name" value="ALKALINE PROTEASE 1-RELATED"/>
    <property type="match status" value="1"/>
</dbReference>
<dbReference type="Gene3D" id="3.30.70.80">
    <property type="entry name" value="Peptidase S8 propeptide/proteinase inhibitor I9"/>
    <property type="match status" value="1"/>
</dbReference>
<dbReference type="InterPro" id="IPR010259">
    <property type="entry name" value="S8pro/Inhibitor_I9"/>
</dbReference>
<gene>
    <name evidence="10" type="ORF">K461DRAFT_325981</name>
</gene>
<keyword evidence="3 7" id="KW-0732">Signal</keyword>
<sequence>MISIFLLFVFAAASAASLSLLKAVNPTDKYLVTLKPEADLQNNIQIAQKLEADAGKKGDGKHYGVSFEYSIDDFHGYVGHFRPSVVQKLKGLQDVDTVEPDQVWRKDSYEVQSDAQYGLRILSSNNPHILPGKYYYDKSAGAGTYGYVIDTGIWPDHSEFAGGRVTLGYNAIPGAPFIDDDGHGTHAAGIMGGHIYGVAKKTELIAVKVIHKDTTTSALWREGFKWAVKDIVAKKPQAKEVINISIGGGYSKTVNKAVNAAYGRGRSPASASGVIAVAAIDSTRKRWSYSKYGPKVALFAPGVDLISSHIGKPDATAMHSGTSGSAPFVSGLVLYLKGMYNLPNAKVTKAKLLALAAKGQVKGLLKNSTDLIAYNGSGM</sequence>
<dbReference type="SUPFAM" id="SSF52743">
    <property type="entry name" value="Subtilisin-like"/>
    <property type="match status" value="1"/>
</dbReference>
<dbReference type="GO" id="GO:0005576">
    <property type="term" value="C:extracellular region"/>
    <property type="evidence" value="ECO:0007669"/>
    <property type="project" value="UniProtKB-ARBA"/>
</dbReference>
<comment type="caution">
    <text evidence="10">The sequence shown here is derived from an EMBL/GenBank/DDBJ whole genome shotgun (WGS) entry which is preliminary data.</text>
</comment>
<dbReference type="InterPro" id="IPR050131">
    <property type="entry name" value="Peptidase_S8_subtilisin-like"/>
</dbReference>
<reference evidence="10" key="1">
    <citation type="journal article" date="2020" name="Stud. Mycol.">
        <title>101 Dothideomycetes genomes: a test case for predicting lifestyles and emergence of pathogens.</title>
        <authorList>
            <person name="Haridas S."/>
            <person name="Albert R."/>
            <person name="Binder M."/>
            <person name="Bloem J."/>
            <person name="Labutti K."/>
            <person name="Salamov A."/>
            <person name="Andreopoulos B."/>
            <person name="Baker S."/>
            <person name="Barry K."/>
            <person name="Bills G."/>
            <person name="Bluhm B."/>
            <person name="Cannon C."/>
            <person name="Castanera R."/>
            <person name="Culley D."/>
            <person name="Daum C."/>
            <person name="Ezra D."/>
            <person name="Gonzalez J."/>
            <person name="Henrissat B."/>
            <person name="Kuo A."/>
            <person name="Liang C."/>
            <person name="Lipzen A."/>
            <person name="Lutzoni F."/>
            <person name="Magnuson J."/>
            <person name="Mondo S."/>
            <person name="Nolan M."/>
            <person name="Ohm R."/>
            <person name="Pangilinan J."/>
            <person name="Park H.-J."/>
            <person name="Ramirez L."/>
            <person name="Alfaro M."/>
            <person name="Sun H."/>
            <person name="Tritt A."/>
            <person name="Yoshinaga Y."/>
            <person name="Zwiers L.-H."/>
            <person name="Turgeon B."/>
            <person name="Goodwin S."/>
            <person name="Spatafora J."/>
            <person name="Crous P."/>
            <person name="Grigoriev I."/>
        </authorList>
    </citation>
    <scope>NUCLEOTIDE SEQUENCE</scope>
    <source>
        <strain evidence="10">CBS 260.36</strain>
    </source>
</reference>
<dbReference type="AlphaFoldDB" id="A0A9P4MSM1"/>
<dbReference type="InterPro" id="IPR015500">
    <property type="entry name" value="Peptidase_S8_subtilisin-rel"/>
</dbReference>
<dbReference type="PROSITE" id="PS00138">
    <property type="entry name" value="SUBTILASE_SER"/>
    <property type="match status" value="1"/>
</dbReference>
<dbReference type="PROSITE" id="PS51892">
    <property type="entry name" value="SUBTILASE"/>
    <property type="match status" value="1"/>
</dbReference>
<feature type="active site" description="Charge relay system" evidence="6">
    <location>
        <position position="150"/>
    </location>
</feature>
<feature type="signal peptide" evidence="7">
    <location>
        <begin position="1"/>
        <end position="15"/>
    </location>
</feature>
<dbReference type="InterPro" id="IPR034193">
    <property type="entry name" value="PCSK9_ProteinaseK-like"/>
</dbReference>
<keyword evidence="11" id="KW-1185">Reference proteome</keyword>
<name>A0A9P4MSM1_9PEZI</name>
<keyword evidence="4 6" id="KW-0378">Hydrolase</keyword>
<evidence type="ECO:0000313" key="11">
    <source>
        <dbReference type="Proteomes" id="UP000799439"/>
    </source>
</evidence>
<dbReference type="InterPro" id="IPR000209">
    <property type="entry name" value="Peptidase_S8/S53_dom"/>
</dbReference>
<dbReference type="CDD" id="cd04077">
    <property type="entry name" value="Peptidases_S8_PCSK9_ProteinaseK_like"/>
    <property type="match status" value="1"/>
</dbReference>
<dbReference type="GO" id="GO:0004252">
    <property type="term" value="F:serine-type endopeptidase activity"/>
    <property type="evidence" value="ECO:0007669"/>
    <property type="project" value="UniProtKB-UniRule"/>
</dbReference>
<evidence type="ECO:0000256" key="2">
    <source>
        <dbReference type="ARBA" id="ARBA00022670"/>
    </source>
</evidence>
<feature type="domain" description="Inhibitor I9" evidence="9">
    <location>
        <begin position="29"/>
        <end position="105"/>
    </location>
</feature>